<dbReference type="EMBL" id="CP012333">
    <property type="protein sequence ID" value="AKU98108.1"/>
    <property type="molecule type" value="Genomic_DNA"/>
</dbReference>
<sequence>MITRRCTQRQFLLSADRHVVQTFEYILAEAAERFGVTLYAWVLMGNHIHILIRDNHGNYPKFIEHLHKLISMAINDYLERHENLWSCEQANVVWVVENDDKFGKLIYILANPVAAQLVERVGDWPSSSSLSLNVSGGEKVIKKPEGYFRKKGPMPDEVTLRVARLEGFEELSQKEWSAKVLAALDEAEVDARKKRMKTKGRVLGRKAVLAALPTDTPATVEERRRFKPTVACQNGESRAHALDILRSFRADYADALRMWLRGNRKAKFPDGTYRMRLLGAPCERPRVPKTPLAASRTSSRRGDVTAPATTVS</sequence>
<evidence type="ECO:0000313" key="4">
    <source>
        <dbReference type="Proteomes" id="UP000064967"/>
    </source>
</evidence>
<dbReference type="Gene3D" id="3.30.70.1290">
    <property type="entry name" value="Transposase IS200-like"/>
    <property type="match status" value="1"/>
</dbReference>
<dbReference type="GO" id="GO:0003677">
    <property type="term" value="F:DNA binding"/>
    <property type="evidence" value="ECO:0007669"/>
    <property type="project" value="InterPro"/>
</dbReference>
<dbReference type="InterPro" id="IPR036515">
    <property type="entry name" value="Transposase_17_sf"/>
</dbReference>
<dbReference type="GO" id="GO:0006313">
    <property type="term" value="P:DNA transposition"/>
    <property type="evidence" value="ECO:0007669"/>
    <property type="project" value="InterPro"/>
</dbReference>
<dbReference type="Pfam" id="PF01797">
    <property type="entry name" value="Y1_Tnp"/>
    <property type="match status" value="1"/>
</dbReference>
<name>A0A0K1PX56_9BACT</name>
<evidence type="ECO:0000259" key="2">
    <source>
        <dbReference type="SMART" id="SM01321"/>
    </source>
</evidence>
<dbReference type="AlphaFoldDB" id="A0A0K1PX56"/>
<evidence type="ECO:0000256" key="1">
    <source>
        <dbReference type="SAM" id="MobiDB-lite"/>
    </source>
</evidence>
<dbReference type="PATRIC" id="fig|1391654.3.peg.4836"/>
<dbReference type="SMART" id="SM01321">
    <property type="entry name" value="Y1_Tnp"/>
    <property type="match status" value="1"/>
</dbReference>
<organism evidence="3 4">
    <name type="scientific">Labilithrix luteola</name>
    <dbReference type="NCBI Taxonomy" id="1391654"/>
    <lineage>
        <taxon>Bacteria</taxon>
        <taxon>Pseudomonadati</taxon>
        <taxon>Myxococcota</taxon>
        <taxon>Polyangia</taxon>
        <taxon>Polyangiales</taxon>
        <taxon>Labilitrichaceae</taxon>
        <taxon>Labilithrix</taxon>
    </lineage>
</organism>
<reference evidence="3 4" key="1">
    <citation type="submission" date="2015-08" db="EMBL/GenBank/DDBJ databases">
        <authorList>
            <person name="Babu N.S."/>
            <person name="Beckwith C.J."/>
            <person name="Beseler K.G."/>
            <person name="Brison A."/>
            <person name="Carone J.V."/>
            <person name="Caskin T.P."/>
            <person name="Diamond M."/>
            <person name="Durham M.E."/>
            <person name="Foxe J.M."/>
            <person name="Go M."/>
            <person name="Henderson B.A."/>
            <person name="Jones I.B."/>
            <person name="McGettigan J.A."/>
            <person name="Micheletti S.J."/>
            <person name="Nasrallah M.E."/>
            <person name="Ortiz D."/>
            <person name="Piller C.R."/>
            <person name="Privatt S.R."/>
            <person name="Schneider S.L."/>
            <person name="Sharp S."/>
            <person name="Smith T.C."/>
            <person name="Stanton J.D."/>
            <person name="Ullery H.E."/>
            <person name="Wilson R.J."/>
            <person name="Serrano M.G."/>
            <person name="Buck G."/>
            <person name="Lee V."/>
            <person name="Wang Y."/>
            <person name="Carvalho R."/>
            <person name="Voegtly L."/>
            <person name="Shi R."/>
            <person name="Duckworth R."/>
            <person name="Johnson A."/>
            <person name="Loviza R."/>
            <person name="Walstead R."/>
            <person name="Shah Z."/>
            <person name="Kiflezghi M."/>
            <person name="Wade K."/>
            <person name="Ball S.L."/>
            <person name="Bradley K.W."/>
            <person name="Asai D.J."/>
            <person name="Bowman C.A."/>
            <person name="Russell D.A."/>
            <person name="Pope W.H."/>
            <person name="Jacobs-Sera D."/>
            <person name="Hendrix R.W."/>
            <person name="Hatfull G.F."/>
        </authorList>
    </citation>
    <scope>NUCLEOTIDE SEQUENCE [LARGE SCALE GENOMIC DNA]</scope>
    <source>
        <strain evidence="3 4">DSM 27648</strain>
    </source>
</reference>
<dbReference type="PANTHER" id="PTHR34322:SF2">
    <property type="entry name" value="TRANSPOSASE IS200-LIKE DOMAIN-CONTAINING PROTEIN"/>
    <property type="match status" value="1"/>
</dbReference>
<feature type="domain" description="Transposase IS200-like" evidence="2">
    <location>
        <begin position="2"/>
        <end position="111"/>
    </location>
</feature>
<dbReference type="KEGG" id="llu:AKJ09_04772"/>
<keyword evidence="4" id="KW-1185">Reference proteome</keyword>
<gene>
    <name evidence="3" type="ORF">AKJ09_04772</name>
</gene>
<protein>
    <recommendedName>
        <fullName evidence="2">Transposase IS200-like domain-containing protein</fullName>
    </recommendedName>
</protein>
<dbReference type="STRING" id="1391654.AKJ09_04772"/>
<proteinExistence type="predicted"/>
<dbReference type="InterPro" id="IPR002686">
    <property type="entry name" value="Transposase_17"/>
</dbReference>
<dbReference type="Proteomes" id="UP000064967">
    <property type="component" value="Chromosome"/>
</dbReference>
<feature type="region of interest" description="Disordered" evidence="1">
    <location>
        <begin position="282"/>
        <end position="312"/>
    </location>
</feature>
<accession>A0A0K1PX56</accession>
<evidence type="ECO:0000313" key="3">
    <source>
        <dbReference type="EMBL" id="AKU98108.1"/>
    </source>
</evidence>
<dbReference type="PANTHER" id="PTHR34322">
    <property type="entry name" value="TRANSPOSASE, Y1_TNP DOMAIN-CONTAINING"/>
    <property type="match status" value="1"/>
</dbReference>
<dbReference type="GO" id="GO:0004803">
    <property type="term" value="F:transposase activity"/>
    <property type="evidence" value="ECO:0007669"/>
    <property type="project" value="InterPro"/>
</dbReference>
<dbReference type="SUPFAM" id="SSF143422">
    <property type="entry name" value="Transposase IS200-like"/>
    <property type="match status" value="1"/>
</dbReference>